<reference evidence="1" key="1">
    <citation type="journal article" date="2022" name="bioRxiv">
        <title>Population genetic analysis of Ophidiomyces ophidiicola, the causative agent of snake fungal disease, indicates recent introductions to the USA.</title>
        <authorList>
            <person name="Ladner J.T."/>
            <person name="Palmer J.M."/>
            <person name="Ettinger C.L."/>
            <person name="Stajich J.E."/>
            <person name="Farrell T.M."/>
            <person name="Glorioso B.M."/>
            <person name="Lawson B."/>
            <person name="Price S.J."/>
            <person name="Stengle A.G."/>
            <person name="Grear D.A."/>
            <person name="Lorch J.M."/>
        </authorList>
    </citation>
    <scope>NUCLEOTIDE SEQUENCE</scope>
    <source>
        <strain evidence="1">NWHC 24266-5</strain>
    </source>
</reference>
<proteinExistence type="predicted"/>
<dbReference type="EMBL" id="JALBCA010000006">
    <property type="protein sequence ID" value="KAI2392520.1"/>
    <property type="molecule type" value="Genomic_DNA"/>
</dbReference>
<sequence>MGKAGRVACIFTPYMLSIATLVCLVLVALGSTKPSAPLNDIYFFRANLKDINTNPRNLDKSLIPIQKGLQLAKSSNKLREEYIVGLYNHCSGNADGSNYQCSERKSKYWFDPVEVWGLGDTVKNYYPKGLADGLNAYKKVAKWLFIAYAISIAASVVQLLVGISAIFSRWGSFATTIFAAATALCTITASVTASALYTIVSGAVTVGLEPFNISASMGARMFAITWLASLFAFSGCVFWLCSVCCCSGRSPYDHKTKSKDGIDAEKAPYSYERVSSPYTGNNMGGSSVPLNPMPPSHGPAYEPYRGDHRA</sequence>
<accession>A0ACB8V562</accession>
<gene>
    <name evidence="1" type="ORF">LOY88_000581</name>
</gene>
<evidence type="ECO:0000313" key="1">
    <source>
        <dbReference type="EMBL" id="KAI2392520.1"/>
    </source>
</evidence>
<protein>
    <submittedName>
        <fullName evidence="1">Uncharacterized protein</fullName>
    </submittedName>
</protein>
<name>A0ACB8V562_9EURO</name>
<comment type="caution">
    <text evidence="1">The sequence shown here is derived from an EMBL/GenBank/DDBJ whole genome shotgun (WGS) entry which is preliminary data.</text>
</comment>
<organism evidence="1">
    <name type="scientific">Ophidiomyces ophidiicola</name>
    <dbReference type="NCBI Taxonomy" id="1387563"/>
    <lineage>
        <taxon>Eukaryota</taxon>
        <taxon>Fungi</taxon>
        <taxon>Dikarya</taxon>
        <taxon>Ascomycota</taxon>
        <taxon>Pezizomycotina</taxon>
        <taxon>Eurotiomycetes</taxon>
        <taxon>Eurotiomycetidae</taxon>
        <taxon>Onygenales</taxon>
        <taxon>Onygenaceae</taxon>
        <taxon>Ophidiomyces</taxon>
    </lineage>
</organism>